<keyword evidence="2" id="KW-1185">Reference proteome</keyword>
<protein>
    <submittedName>
        <fullName evidence="1">Uncharacterized protein</fullName>
    </submittedName>
</protein>
<name>A0A1V4HXC1_NITVU</name>
<dbReference type="AlphaFoldDB" id="A0A1V4HXC1"/>
<proteinExistence type="predicted"/>
<dbReference type="Proteomes" id="UP000189940">
    <property type="component" value="Unassembled WGS sequence"/>
</dbReference>
<accession>A0A1V4HXC1</accession>
<gene>
    <name evidence="1" type="ORF">B2M20_11935</name>
</gene>
<evidence type="ECO:0000313" key="2">
    <source>
        <dbReference type="Proteomes" id="UP000189940"/>
    </source>
</evidence>
<dbReference type="EMBL" id="MWPQ01000044">
    <property type="protein sequence ID" value="OPH82495.1"/>
    <property type="molecule type" value="Genomic_DNA"/>
</dbReference>
<reference evidence="1 2" key="1">
    <citation type="submission" date="2017-02" db="EMBL/GenBank/DDBJ databases">
        <title>Genome sequence of the nitrite-oxidizing bacterium Nitrobacter vulgaris strain Ab1.</title>
        <authorList>
            <person name="Mellbye B.L."/>
            <person name="Davis E.W."/>
            <person name="Spieck E."/>
            <person name="Chang J.H."/>
            <person name="Bottomley P.J."/>
            <person name="Sayavedra-Soto L.A."/>
        </authorList>
    </citation>
    <scope>NUCLEOTIDE SEQUENCE [LARGE SCALE GENOMIC DNA]</scope>
    <source>
        <strain evidence="1 2">Ab1</strain>
    </source>
</reference>
<evidence type="ECO:0000313" key="1">
    <source>
        <dbReference type="EMBL" id="OPH82495.1"/>
    </source>
</evidence>
<comment type="caution">
    <text evidence="1">The sequence shown here is derived from an EMBL/GenBank/DDBJ whole genome shotgun (WGS) entry which is preliminary data.</text>
</comment>
<sequence length="290" mass="32663">MSSAGRLFQPGRLWSLWDMFEFNARALSGAIVEVSSFKNLLENHGVGIGRFTAHGIQDVMHSVRDLSELFVRLGLHGTPDECAHILEILGPSLGKNASALRRDLKRVIVEISAQEMGDLRLHFQSLVTLVNAELKGRKFFALEVHGSYFNDPRLFGQEVFNNFSSATDDITEAGSCLSLNRPTACVMHLMRVLEVGLASLAAEMGIKKQNDWGSYLREIDRELERRIKASGARSPDEQFFAEASKNIDDMRRAYRNPTMHPDKSYSVERANDILQSVRSFMRHLATKLHD</sequence>
<organism evidence="1 2">
    <name type="scientific">Nitrobacter vulgaris</name>
    <dbReference type="NCBI Taxonomy" id="29421"/>
    <lineage>
        <taxon>Bacteria</taxon>
        <taxon>Pseudomonadati</taxon>
        <taxon>Pseudomonadota</taxon>
        <taxon>Alphaproteobacteria</taxon>
        <taxon>Hyphomicrobiales</taxon>
        <taxon>Nitrobacteraceae</taxon>
        <taxon>Nitrobacter</taxon>
    </lineage>
</organism>